<sequence length="441" mass="48366">MTLELVLRVTAKFAVIAGVFMVSAAMFSTVVQSVGQPVARLVARYGVRGALAILVRTRRYQSAACRRTATWRVYARAAWEAFGASLAVVPVVVLLAVPMMQSFRQAETVVQGVAYALLLLSLVYFVGPIGLKRALVRLGDESAKPGWPPAIAHIGGSTTPGSHWKESIRSYHRYLHGSFVRIAMYGTLLGLLGVPAVHTGGVMEEAVPTGYFVLLLLVLFQGANVLQGFPWWFDRRLRTIALIATFLEGLAPKRQWYLDLIEDEPFSKVREPKKEEPTRSARVRLVRVVASVEWYARSLHRSQKLSLRHPLGHLLDLETAQLRVYLAEPRSLDEEVPNEVREALRRISSILIGGTSAFLQEIAPNLSHLEEQVLAESERPTWTSRFSGALDLTGRALTVAQVSVGAGLALAIPAYLLLSGQATLGEIVDAVTSIFGFSTSS</sequence>
<proteinExistence type="predicted"/>
<comment type="caution">
    <text evidence="2">The sequence shown here is derived from an EMBL/GenBank/DDBJ whole genome shotgun (WGS) entry which is preliminary data.</text>
</comment>
<reference evidence="2 3" key="1">
    <citation type="submission" date="2024-10" db="EMBL/GenBank/DDBJ databases">
        <title>The Natural Products Discovery Center: Release of the First 8490 Sequenced Strains for Exploring Actinobacteria Biosynthetic Diversity.</title>
        <authorList>
            <person name="Kalkreuter E."/>
            <person name="Kautsar S.A."/>
            <person name="Yang D."/>
            <person name="Bader C.D."/>
            <person name="Teijaro C.N."/>
            <person name="Fluegel L."/>
            <person name="Davis C.M."/>
            <person name="Simpson J.R."/>
            <person name="Lauterbach L."/>
            <person name="Steele A.D."/>
            <person name="Gui C."/>
            <person name="Meng S."/>
            <person name="Li G."/>
            <person name="Viehrig K."/>
            <person name="Ye F."/>
            <person name="Su P."/>
            <person name="Kiefer A.F."/>
            <person name="Nichols A."/>
            <person name="Cepeda A.J."/>
            <person name="Yan W."/>
            <person name="Fan B."/>
            <person name="Jiang Y."/>
            <person name="Adhikari A."/>
            <person name="Zheng C.-J."/>
            <person name="Schuster L."/>
            <person name="Cowan T.M."/>
            <person name="Smanski M.J."/>
            <person name="Chevrette M.G."/>
            <person name="De Carvalho L.P.S."/>
            <person name="Shen B."/>
        </authorList>
    </citation>
    <scope>NUCLEOTIDE SEQUENCE [LARGE SCALE GENOMIC DNA]</scope>
    <source>
        <strain evidence="2 3">NPDC019481</strain>
    </source>
</reference>
<keyword evidence="1" id="KW-1133">Transmembrane helix</keyword>
<organism evidence="2 3">
    <name type="scientific">Promicromonospora kroppenstedtii</name>
    <dbReference type="NCBI Taxonomy" id="440482"/>
    <lineage>
        <taxon>Bacteria</taxon>
        <taxon>Bacillati</taxon>
        <taxon>Actinomycetota</taxon>
        <taxon>Actinomycetes</taxon>
        <taxon>Micrococcales</taxon>
        <taxon>Promicromonosporaceae</taxon>
        <taxon>Promicromonospora</taxon>
    </lineage>
</organism>
<keyword evidence="1" id="KW-0812">Transmembrane</keyword>
<accession>A0ABW7XFH3</accession>
<evidence type="ECO:0000313" key="2">
    <source>
        <dbReference type="EMBL" id="MFI2485989.1"/>
    </source>
</evidence>
<dbReference type="RefSeq" id="WP_397401482.1">
    <property type="nucleotide sequence ID" value="NZ_JBIRYI010000001.1"/>
</dbReference>
<feature type="transmembrane region" description="Helical" evidence="1">
    <location>
        <begin position="109"/>
        <end position="127"/>
    </location>
</feature>
<dbReference type="Proteomes" id="UP001611580">
    <property type="component" value="Unassembled WGS sequence"/>
</dbReference>
<gene>
    <name evidence="2" type="ORF">ACH47X_03715</name>
</gene>
<dbReference type="EMBL" id="JBIRYI010000001">
    <property type="protein sequence ID" value="MFI2485989.1"/>
    <property type="molecule type" value="Genomic_DNA"/>
</dbReference>
<evidence type="ECO:0000313" key="3">
    <source>
        <dbReference type="Proteomes" id="UP001611580"/>
    </source>
</evidence>
<protein>
    <submittedName>
        <fullName evidence="2">Uncharacterized protein</fullName>
    </submittedName>
</protein>
<evidence type="ECO:0000256" key="1">
    <source>
        <dbReference type="SAM" id="Phobius"/>
    </source>
</evidence>
<feature type="transmembrane region" description="Helical" evidence="1">
    <location>
        <begin position="210"/>
        <end position="233"/>
    </location>
</feature>
<feature type="transmembrane region" description="Helical" evidence="1">
    <location>
        <begin position="77"/>
        <end position="97"/>
    </location>
</feature>
<keyword evidence="1" id="KW-0472">Membrane</keyword>
<feature type="transmembrane region" description="Helical" evidence="1">
    <location>
        <begin position="179"/>
        <end position="198"/>
    </location>
</feature>
<feature type="transmembrane region" description="Helical" evidence="1">
    <location>
        <begin position="12"/>
        <end position="31"/>
    </location>
</feature>
<keyword evidence="3" id="KW-1185">Reference proteome</keyword>
<name>A0ABW7XFH3_9MICO</name>